<name>A0A397VEQ4_9GLOM</name>
<protein>
    <submittedName>
        <fullName evidence="1">Uncharacterized protein</fullName>
    </submittedName>
</protein>
<accession>A0A397VEQ4</accession>
<organism evidence="1 2">
    <name type="scientific">Gigaspora rosea</name>
    <dbReference type="NCBI Taxonomy" id="44941"/>
    <lineage>
        <taxon>Eukaryota</taxon>
        <taxon>Fungi</taxon>
        <taxon>Fungi incertae sedis</taxon>
        <taxon>Mucoromycota</taxon>
        <taxon>Glomeromycotina</taxon>
        <taxon>Glomeromycetes</taxon>
        <taxon>Diversisporales</taxon>
        <taxon>Gigasporaceae</taxon>
        <taxon>Gigaspora</taxon>
    </lineage>
</organism>
<dbReference type="EMBL" id="QKWP01000453">
    <property type="protein sequence ID" value="RIB19797.1"/>
    <property type="molecule type" value="Genomic_DNA"/>
</dbReference>
<reference evidence="1 2" key="1">
    <citation type="submission" date="2018-06" db="EMBL/GenBank/DDBJ databases">
        <title>Comparative genomics reveals the genomic features of Rhizophagus irregularis, R. cerebriforme, R. diaphanum and Gigaspora rosea, and their symbiotic lifestyle signature.</title>
        <authorList>
            <person name="Morin E."/>
            <person name="San Clemente H."/>
            <person name="Chen E.C.H."/>
            <person name="De La Providencia I."/>
            <person name="Hainaut M."/>
            <person name="Kuo A."/>
            <person name="Kohler A."/>
            <person name="Murat C."/>
            <person name="Tang N."/>
            <person name="Roy S."/>
            <person name="Loubradou J."/>
            <person name="Henrissat B."/>
            <person name="Grigoriev I.V."/>
            <person name="Corradi N."/>
            <person name="Roux C."/>
            <person name="Martin F.M."/>
        </authorList>
    </citation>
    <scope>NUCLEOTIDE SEQUENCE [LARGE SCALE GENOMIC DNA]</scope>
    <source>
        <strain evidence="1 2">DAOM 194757</strain>
    </source>
</reference>
<proteinExistence type="predicted"/>
<dbReference type="AlphaFoldDB" id="A0A397VEQ4"/>
<evidence type="ECO:0000313" key="2">
    <source>
        <dbReference type="Proteomes" id="UP000266673"/>
    </source>
</evidence>
<evidence type="ECO:0000313" key="1">
    <source>
        <dbReference type="EMBL" id="RIB19797.1"/>
    </source>
</evidence>
<keyword evidence="2" id="KW-1185">Reference proteome</keyword>
<sequence>MPYGGKKDTLFFTSTCPVDTSLTLMQSAFTHQNIYKQATAFALSDPNSRIHLLLQVLDLMKQKKWMEAKFLWIKNLPSYFELAKPDKIDLFGGLSEQFFEQFFHNSLDQNLLVVRSKIKSICDSNYYSKKALHSANFYDIILIKTQAPVLQESNYFETCLKIWQEPYIIPCGAEFKTMDKKGSINIPKNAFKIDKYTSVETRNVKLSISINDDRTYLENKDLLEEIDFPSVDVNIKQRYRLTGVSFCDGNHHIADVRLENVKNIGWYQYDGLEKTYRSRAIYIGSSRPTHKNNYAMDYVIYVKI</sequence>
<dbReference type="OrthoDB" id="2442735at2759"/>
<gene>
    <name evidence="1" type="ORF">C2G38_2180904</name>
</gene>
<dbReference type="Proteomes" id="UP000266673">
    <property type="component" value="Unassembled WGS sequence"/>
</dbReference>
<comment type="caution">
    <text evidence="1">The sequence shown here is derived from an EMBL/GenBank/DDBJ whole genome shotgun (WGS) entry which is preliminary data.</text>
</comment>